<evidence type="ECO:0000256" key="8">
    <source>
        <dbReference type="ARBA" id="ARBA00023098"/>
    </source>
</evidence>
<dbReference type="EMBL" id="VIKU02000001">
    <property type="protein sequence ID" value="NHF57722.1"/>
    <property type="molecule type" value="Genomic_DNA"/>
</dbReference>
<dbReference type="Pfam" id="PF13396">
    <property type="entry name" value="PLDc_N"/>
    <property type="match status" value="1"/>
</dbReference>
<evidence type="ECO:0000256" key="12">
    <source>
        <dbReference type="HAMAP-Rule" id="MF_01916"/>
    </source>
</evidence>
<evidence type="ECO:0000313" key="15">
    <source>
        <dbReference type="EMBL" id="NHF57722.1"/>
    </source>
</evidence>
<dbReference type="PANTHER" id="PTHR21248">
    <property type="entry name" value="CARDIOLIPIN SYNTHASE"/>
    <property type="match status" value="1"/>
</dbReference>
<evidence type="ECO:0000256" key="1">
    <source>
        <dbReference type="ARBA" id="ARBA00004651"/>
    </source>
</evidence>
<dbReference type="GO" id="GO:0032049">
    <property type="term" value="P:cardiolipin biosynthetic process"/>
    <property type="evidence" value="ECO:0007669"/>
    <property type="project" value="UniProtKB-UniRule"/>
</dbReference>
<dbReference type="PROSITE" id="PS50035">
    <property type="entry name" value="PLD"/>
    <property type="match status" value="2"/>
</dbReference>
<comment type="subcellular location">
    <subcellularLocation>
        <location evidence="1 12">Cell membrane</location>
        <topology evidence="1 12">Multi-pass membrane protein</topology>
    </subcellularLocation>
</comment>
<dbReference type="EC" id="2.7.8.-" evidence="12 13"/>
<dbReference type="Pfam" id="PF13091">
    <property type="entry name" value="PLDc_2"/>
    <property type="match status" value="2"/>
</dbReference>
<evidence type="ECO:0000256" key="5">
    <source>
        <dbReference type="ARBA" id="ARBA00022692"/>
    </source>
</evidence>
<feature type="active site" evidence="12">
    <location>
        <position position="391"/>
    </location>
</feature>
<keyword evidence="10 12" id="KW-0594">Phospholipid biosynthesis</keyword>
<evidence type="ECO:0000256" key="3">
    <source>
        <dbReference type="ARBA" id="ARBA00022516"/>
    </source>
</evidence>
<feature type="active site" evidence="12">
    <location>
        <position position="386"/>
    </location>
</feature>
<evidence type="ECO:0000259" key="14">
    <source>
        <dbReference type="PROSITE" id="PS50035"/>
    </source>
</evidence>
<dbReference type="RefSeq" id="WP_152572256.1">
    <property type="nucleotide sequence ID" value="NZ_VIKU02000001.1"/>
</dbReference>
<evidence type="ECO:0000256" key="10">
    <source>
        <dbReference type="ARBA" id="ARBA00023209"/>
    </source>
</evidence>
<evidence type="ECO:0000256" key="2">
    <source>
        <dbReference type="ARBA" id="ARBA00022475"/>
    </source>
</evidence>
<evidence type="ECO:0000256" key="13">
    <source>
        <dbReference type="NCBIfam" id="TIGR04265"/>
    </source>
</evidence>
<dbReference type="InterPro" id="IPR027379">
    <property type="entry name" value="CLS_N"/>
</dbReference>
<keyword evidence="5 12" id="KW-0812">Transmembrane</keyword>
<accession>A0A967E3V0</accession>
<comment type="function">
    <text evidence="12">Catalyzes the reversible phosphatidyl group transfer from one phosphatidylglycerol molecule to another to form cardiolipin (CL) (diphosphatidylglycerol) and glycerol.</text>
</comment>
<keyword evidence="3 12" id="KW-0444">Lipid biosynthesis</keyword>
<dbReference type="Proteomes" id="UP000707206">
    <property type="component" value="Unassembled WGS sequence"/>
</dbReference>
<feature type="domain" description="PLD phosphodiesterase" evidence="14">
    <location>
        <begin position="203"/>
        <end position="230"/>
    </location>
</feature>
<feature type="active site" evidence="12">
    <location>
        <position position="208"/>
    </location>
</feature>
<dbReference type="InterPro" id="IPR001736">
    <property type="entry name" value="PLipase_D/transphosphatidylase"/>
</dbReference>
<dbReference type="AlphaFoldDB" id="A0A967E3V0"/>
<evidence type="ECO:0000256" key="6">
    <source>
        <dbReference type="ARBA" id="ARBA00022737"/>
    </source>
</evidence>
<feature type="transmembrane region" description="Helical" evidence="12">
    <location>
        <begin position="7"/>
        <end position="26"/>
    </location>
</feature>
<name>A0A967E3V0_9FLAO</name>
<feature type="active site" evidence="12">
    <location>
        <position position="210"/>
    </location>
</feature>
<evidence type="ECO:0000256" key="4">
    <source>
        <dbReference type="ARBA" id="ARBA00022679"/>
    </source>
</evidence>
<keyword evidence="6" id="KW-0677">Repeat</keyword>
<gene>
    <name evidence="15" type="primary">cls</name>
    <name evidence="15" type="ORF">FK220_000110</name>
</gene>
<keyword evidence="16" id="KW-1185">Reference proteome</keyword>
<protein>
    <recommendedName>
        <fullName evidence="12 13">Cardiolipin synthase</fullName>
        <shortName evidence="12">CL synthase</shortName>
        <ecNumber evidence="12 13">2.7.8.-</ecNumber>
    </recommendedName>
</protein>
<feature type="domain" description="PLD phosphodiesterase" evidence="14">
    <location>
        <begin position="379"/>
        <end position="406"/>
    </location>
</feature>
<dbReference type="CDD" id="cd09112">
    <property type="entry name" value="PLDc_CLS_2"/>
    <property type="match status" value="1"/>
</dbReference>
<evidence type="ECO:0000256" key="11">
    <source>
        <dbReference type="ARBA" id="ARBA00023264"/>
    </source>
</evidence>
<keyword evidence="11 12" id="KW-1208">Phospholipid metabolism</keyword>
<dbReference type="NCBIfam" id="TIGR04265">
    <property type="entry name" value="bac_cardiolipin"/>
    <property type="match status" value="1"/>
</dbReference>
<evidence type="ECO:0000256" key="7">
    <source>
        <dbReference type="ARBA" id="ARBA00022989"/>
    </source>
</evidence>
<feature type="active site" evidence="12">
    <location>
        <position position="215"/>
    </location>
</feature>
<comment type="caution">
    <text evidence="15">The sequence shown here is derived from an EMBL/GenBank/DDBJ whole genome shotgun (WGS) entry which is preliminary data.</text>
</comment>
<evidence type="ECO:0000256" key="9">
    <source>
        <dbReference type="ARBA" id="ARBA00023136"/>
    </source>
</evidence>
<keyword evidence="8 12" id="KW-0443">Lipid metabolism</keyword>
<sequence length="466" mass="52847">MLYTILVILYIITALIIVISLLVNGVRPAKTLAWLLAIFTIPVGGILLYLMIGRNRRKNKLFRLKKPGVGVANPVDFTLPNEYSHYQKIVRLIEKNCGFSPTTGNSLVYLKDGKTTFESIFEALEKAQHFIHLQYYIFEEGSLADSLLEVFRRKEAAGVQIRLIYDGVGSFSLSRPYLTKLQEIGVEVVPFLPFRFGRFLRSVNYRNHRKIIVVDGKVAFTGGINISDKYLKGDPTLGHWHDMHLRIEGPAAADLNRVFLEDWQLVDGRRPVAIDSVFQTTGMGATDVQIVSSGPDDDFPTIEEVYFSIINNARKYLYITNPYIIPGQAILTGLETAALSGVDVRLLISEKNDSSLVNWSVRSYFEELLRASVKIYLFPHGFLHSKLMVCDDFVASVGTANMDVRSFEQNYEVNAIVYDSNFAKALRDDYLLDCSKSIHLTYDTHRQRPWLERLKEGIAKIFSPLL</sequence>
<proteinExistence type="inferred from homology"/>
<dbReference type="InterPro" id="IPR025202">
    <property type="entry name" value="PLD-like_dom"/>
</dbReference>
<dbReference type="GO" id="GO:0005886">
    <property type="term" value="C:plasma membrane"/>
    <property type="evidence" value="ECO:0007669"/>
    <property type="project" value="UniProtKB-SubCell"/>
</dbReference>
<keyword evidence="4 12" id="KW-0808">Transferase</keyword>
<feature type="transmembrane region" description="Helical" evidence="12">
    <location>
        <begin position="32"/>
        <end position="52"/>
    </location>
</feature>
<feature type="active site" evidence="12">
    <location>
        <position position="384"/>
    </location>
</feature>
<dbReference type="SMART" id="SM00155">
    <property type="entry name" value="PLDc"/>
    <property type="match status" value="2"/>
</dbReference>
<dbReference type="HAMAP" id="MF_01916">
    <property type="entry name" value="Cardiolipin_synth_Cls"/>
    <property type="match status" value="1"/>
</dbReference>
<comment type="similarity">
    <text evidence="12">Belongs to the phospholipase D family. Cardiolipin synthase subfamily.</text>
</comment>
<dbReference type="InterPro" id="IPR030874">
    <property type="entry name" value="Cardiolipin_synth_Firmi"/>
</dbReference>
<dbReference type="SUPFAM" id="SSF56024">
    <property type="entry name" value="Phospholipase D/nuclease"/>
    <property type="match status" value="2"/>
</dbReference>
<keyword evidence="7 12" id="KW-1133">Transmembrane helix</keyword>
<keyword evidence="9 12" id="KW-0472">Membrane</keyword>
<comment type="catalytic activity">
    <reaction evidence="12">
        <text>2 a 1,2-diacyl-sn-glycero-3-phospho-(1'-sn-glycerol) = a cardiolipin + glycerol</text>
        <dbReference type="Rhea" id="RHEA:31451"/>
        <dbReference type="ChEBI" id="CHEBI:17754"/>
        <dbReference type="ChEBI" id="CHEBI:62237"/>
        <dbReference type="ChEBI" id="CHEBI:64716"/>
    </reaction>
</comment>
<dbReference type="InterPro" id="IPR022924">
    <property type="entry name" value="Cardiolipin_synthase"/>
</dbReference>
<dbReference type="CDD" id="cd09110">
    <property type="entry name" value="PLDc_CLS_1"/>
    <property type="match status" value="1"/>
</dbReference>
<dbReference type="Gene3D" id="3.30.870.10">
    <property type="entry name" value="Endonuclease Chain A"/>
    <property type="match status" value="2"/>
</dbReference>
<organism evidence="15 16">
    <name type="scientific">Pelagihabitans pacificus</name>
    <dbReference type="NCBI Taxonomy" id="2696054"/>
    <lineage>
        <taxon>Bacteria</taxon>
        <taxon>Pseudomonadati</taxon>
        <taxon>Bacteroidota</taxon>
        <taxon>Flavobacteriia</taxon>
        <taxon>Flavobacteriales</taxon>
        <taxon>Flavobacteriaceae</taxon>
        <taxon>Pelagihabitans</taxon>
    </lineage>
</organism>
<reference evidence="15" key="2">
    <citation type="submission" date="2020-03" db="EMBL/GenBank/DDBJ databases">
        <title>Flavobacteriaceae bacterium strain TP-CH-4, a member of the family Flavobacteriaceae isolated from a deep-sea seamount.</title>
        <authorList>
            <person name="Zhang D.-C."/>
        </authorList>
    </citation>
    <scope>NUCLEOTIDE SEQUENCE</scope>
    <source>
        <strain evidence="15">TP-CH-4</strain>
    </source>
</reference>
<keyword evidence="2 12" id="KW-1003">Cell membrane</keyword>
<dbReference type="PANTHER" id="PTHR21248:SF22">
    <property type="entry name" value="PHOSPHOLIPASE D"/>
    <property type="match status" value="1"/>
</dbReference>
<reference evidence="15" key="1">
    <citation type="submission" date="2019-07" db="EMBL/GenBank/DDBJ databases">
        <authorList>
            <person name="De-Chao Zhang Q."/>
        </authorList>
    </citation>
    <scope>NUCLEOTIDE SEQUENCE</scope>
    <source>
        <strain evidence="15">TP-CH-4</strain>
    </source>
</reference>
<evidence type="ECO:0000313" key="16">
    <source>
        <dbReference type="Proteomes" id="UP000707206"/>
    </source>
</evidence>
<dbReference type="GO" id="GO:0008808">
    <property type="term" value="F:cardiolipin synthase activity"/>
    <property type="evidence" value="ECO:0007669"/>
    <property type="project" value="UniProtKB-UniRule"/>
</dbReference>